<comment type="caution">
    <text evidence="2">The sequence shown here is derived from an EMBL/GenBank/DDBJ whole genome shotgun (WGS) entry which is preliminary data.</text>
</comment>
<keyword evidence="3" id="KW-1185">Reference proteome</keyword>
<name>A0ABQ7FPW7_9ACTN</name>
<evidence type="ECO:0000313" key="3">
    <source>
        <dbReference type="Proteomes" id="UP000621266"/>
    </source>
</evidence>
<dbReference type="RefSeq" id="WP_170315771.1">
    <property type="nucleotide sequence ID" value="NZ_WHPN01000076.1"/>
</dbReference>
<dbReference type="EMBL" id="WHPN01000076">
    <property type="protein sequence ID" value="KAF4410420.1"/>
    <property type="molecule type" value="Genomic_DNA"/>
</dbReference>
<organism evidence="2 3">
    <name type="scientific">Streptomyces lycii</name>
    <dbReference type="NCBI Taxonomy" id="2654337"/>
    <lineage>
        <taxon>Bacteria</taxon>
        <taxon>Bacillati</taxon>
        <taxon>Actinomycetota</taxon>
        <taxon>Actinomycetes</taxon>
        <taxon>Kitasatosporales</taxon>
        <taxon>Streptomycetaceae</taxon>
        <taxon>Streptomyces</taxon>
    </lineage>
</organism>
<feature type="region of interest" description="Disordered" evidence="1">
    <location>
        <begin position="19"/>
        <end position="47"/>
    </location>
</feature>
<dbReference type="Proteomes" id="UP000621266">
    <property type="component" value="Unassembled WGS sequence"/>
</dbReference>
<evidence type="ECO:0000256" key="1">
    <source>
        <dbReference type="SAM" id="MobiDB-lite"/>
    </source>
</evidence>
<protein>
    <submittedName>
        <fullName evidence="2">Uncharacterized protein</fullName>
    </submittedName>
</protein>
<evidence type="ECO:0000313" key="2">
    <source>
        <dbReference type="EMBL" id="KAF4410420.1"/>
    </source>
</evidence>
<proteinExistence type="predicted"/>
<gene>
    <name evidence="2" type="ORF">GCU69_03715</name>
</gene>
<feature type="compositionally biased region" description="Basic residues" evidence="1">
    <location>
        <begin position="34"/>
        <end position="47"/>
    </location>
</feature>
<reference evidence="2 3" key="1">
    <citation type="submission" date="2019-10" db="EMBL/GenBank/DDBJ databases">
        <title>Streptomyces tenebrisbrunneis sp.nov., an endogenous actinomycete isolated from of Lycium ruthenicum.</title>
        <authorList>
            <person name="Ma L."/>
        </authorList>
    </citation>
    <scope>NUCLEOTIDE SEQUENCE [LARGE SCALE GENOMIC DNA]</scope>
    <source>
        <strain evidence="2 3">TRM 66187</strain>
    </source>
</reference>
<sequence length="47" mass="5444">MYTIEMTLAQMRELQELAHRSGAHVHQPAPLRAARARSRGAHRRPKR</sequence>
<accession>A0ABQ7FPW7</accession>